<dbReference type="HOGENOM" id="CLU_2887166_0_0_1"/>
<dbReference type="RefSeq" id="XP_001591808.1">
    <property type="nucleotide sequence ID" value="XM_001591758.1"/>
</dbReference>
<evidence type="ECO:0000313" key="2">
    <source>
        <dbReference type="Proteomes" id="UP000001312"/>
    </source>
</evidence>
<dbReference type="EMBL" id="CH476629">
    <property type="protein sequence ID" value="EDO04771.1"/>
    <property type="molecule type" value="Genomic_DNA"/>
</dbReference>
<gene>
    <name evidence="1" type="ORF">SS1G_07254</name>
</gene>
<name>A7EPK5_SCLS1</name>
<dbReference type="InParanoid" id="A7EPK5"/>
<proteinExistence type="predicted"/>
<evidence type="ECO:0000313" key="1">
    <source>
        <dbReference type="EMBL" id="EDO04771.1"/>
    </source>
</evidence>
<organism evidence="1 2">
    <name type="scientific">Sclerotinia sclerotiorum (strain ATCC 18683 / 1980 / Ss-1)</name>
    <name type="common">White mold</name>
    <name type="synonym">Whetzelinia sclerotiorum</name>
    <dbReference type="NCBI Taxonomy" id="665079"/>
    <lineage>
        <taxon>Eukaryota</taxon>
        <taxon>Fungi</taxon>
        <taxon>Dikarya</taxon>
        <taxon>Ascomycota</taxon>
        <taxon>Pezizomycotina</taxon>
        <taxon>Leotiomycetes</taxon>
        <taxon>Helotiales</taxon>
        <taxon>Sclerotiniaceae</taxon>
        <taxon>Sclerotinia</taxon>
    </lineage>
</organism>
<dbReference type="Proteomes" id="UP000001312">
    <property type="component" value="Unassembled WGS sequence"/>
</dbReference>
<reference evidence="2" key="1">
    <citation type="journal article" date="2011" name="PLoS Genet.">
        <title>Genomic analysis of the necrotrophic fungal pathogens Sclerotinia sclerotiorum and Botrytis cinerea.</title>
        <authorList>
            <person name="Amselem J."/>
            <person name="Cuomo C.A."/>
            <person name="van Kan J.A."/>
            <person name="Viaud M."/>
            <person name="Benito E.P."/>
            <person name="Couloux A."/>
            <person name="Coutinho P.M."/>
            <person name="de Vries R.P."/>
            <person name="Dyer P.S."/>
            <person name="Fillinger S."/>
            <person name="Fournier E."/>
            <person name="Gout L."/>
            <person name="Hahn M."/>
            <person name="Kohn L."/>
            <person name="Lapalu N."/>
            <person name="Plummer K.M."/>
            <person name="Pradier J.M."/>
            <person name="Quevillon E."/>
            <person name="Sharon A."/>
            <person name="Simon A."/>
            <person name="ten Have A."/>
            <person name="Tudzynski B."/>
            <person name="Tudzynski P."/>
            <person name="Wincker P."/>
            <person name="Andrew M."/>
            <person name="Anthouard V."/>
            <person name="Beever R.E."/>
            <person name="Beffa R."/>
            <person name="Benoit I."/>
            <person name="Bouzid O."/>
            <person name="Brault B."/>
            <person name="Chen Z."/>
            <person name="Choquer M."/>
            <person name="Collemare J."/>
            <person name="Cotton P."/>
            <person name="Danchin E.G."/>
            <person name="Da Silva C."/>
            <person name="Gautier A."/>
            <person name="Giraud C."/>
            <person name="Giraud T."/>
            <person name="Gonzalez C."/>
            <person name="Grossetete S."/>
            <person name="Guldener U."/>
            <person name="Henrissat B."/>
            <person name="Howlett B.J."/>
            <person name="Kodira C."/>
            <person name="Kretschmer M."/>
            <person name="Lappartient A."/>
            <person name="Leroch M."/>
            <person name="Levis C."/>
            <person name="Mauceli E."/>
            <person name="Neuveglise C."/>
            <person name="Oeser B."/>
            <person name="Pearson M."/>
            <person name="Poulain J."/>
            <person name="Poussereau N."/>
            <person name="Quesneville H."/>
            <person name="Rascle C."/>
            <person name="Schumacher J."/>
            <person name="Segurens B."/>
            <person name="Sexton A."/>
            <person name="Silva E."/>
            <person name="Sirven C."/>
            <person name="Soanes D.M."/>
            <person name="Talbot N.J."/>
            <person name="Templeton M."/>
            <person name="Yandava C."/>
            <person name="Yarden O."/>
            <person name="Zeng Q."/>
            <person name="Rollins J.A."/>
            <person name="Lebrun M.H."/>
            <person name="Dickman M."/>
        </authorList>
    </citation>
    <scope>NUCLEOTIDE SEQUENCE [LARGE SCALE GENOMIC DNA]</scope>
    <source>
        <strain evidence="2">ATCC 18683 / 1980 / Ss-1</strain>
    </source>
</reference>
<dbReference type="AlphaFoldDB" id="A7EPK5"/>
<accession>A7EPK5</accession>
<protein>
    <submittedName>
        <fullName evidence="1">Uncharacterized protein</fullName>
    </submittedName>
</protein>
<dbReference type="GeneID" id="5487905"/>
<keyword evidence="2" id="KW-1185">Reference proteome</keyword>
<dbReference type="KEGG" id="ssl:SS1G_07254"/>
<sequence>MSPWSDNAIPRLSTLQPGRLATQVFELSSSCAQMTGLDMSTIRRPPPYIQSKRALYNLTYAQT</sequence>